<comment type="caution">
    <text evidence="5">The sequence shown here is derived from an EMBL/GenBank/DDBJ whole genome shotgun (WGS) entry which is preliminary data.</text>
</comment>
<evidence type="ECO:0000256" key="4">
    <source>
        <dbReference type="ARBA" id="ARBA00047684"/>
    </source>
</evidence>
<organism evidence="5 6">
    <name type="scientific">Maritimibacter fusiformis</name>
    <dbReference type="NCBI Taxonomy" id="2603819"/>
    <lineage>
        <taxon>Bacteria</taxon>
        <taxon>Pseudomonadati</taxon>
        <taxon>Pseudomonadota</taxon>
        <taxon>Alphaproteobacteria</taxon>
        <taxon>Rhodobacterales</taxon>
        <taxon>Roseobacteraceae</taxon>
        <taxon>Maritimibacter</taxon>
    </lineage>
</organism>
<dbReference type="GO" id="GO:0050385">
    <property type="term" value="F:ureidoglycolate lyase activity"/>
    <property type="evidence" value="ECO:0007669"/>
    <property type="project" value="UniProtKB-EC"/>
</dbReference>
<keyword evidence="6" id="KW-1185">Reference proteome</keyword>
<comment type="catalytic activity">
    <reaction evidence="4">
        <text>(S)-ureidoglycolate = urea + glyoxylate</text>
        <dbReference type="Rhea" id="RHEA:11304"/>
        <dbReference type="ChEBI" id="CHEBI:16199"/>
        <dbReference type="ChEBI" id="CHEBI:36655"/>
        <dbReference type="ChEBI" id="CHEBI:57296"/>
        <dbReference type="EC" id="4.3.2.3"/>
    </reaction>
</comment>
<keyword evidence="3 5" id="KW-0456">Lyase</keyword>
<dbReference type="GO" id="GO:0000256">
    <property type="term" value="P:allantoin catabolic process"/>
    <property type="evidence" value="ECO:0007669"/>
    <property type="project" value="InterPro"/>
</dbReference>
<dbReference type="Proteomes" id="UP000322080">
    <property type="component" value="Unassembled WGS sequence"/>
</dbReference>
<name>A0A5D0RN43_9RHOB</name>
<dbReference type="PIRSF" id="PIRSF017306">
    <property type="entry name" value="Ureidogly_hydro"/>
    <property type="match status" value="1"/>
</dbReference>
<evidence type="ECO:0000313" key="5">
    <source>
        <dbReference type="EMBL" id="TYB82559.1"/>
    </source>
</evidence>
<gene>
    <name evidence="5" type="ORF">FVF75_07540</name>
</gene>
<dbReference type="Pfam" id="PF04115">
    <property type="entry name" value="Ureidogly_lyase"/>
    <property type="match status" value="1"/>
</dbReference>
<dbReference type="InterPro" id="IPR024060">
    <property type="entry name" value="Ureidoglycolate_lyase_dom_sf"/>
</dbReference>
<dbReference type="CDD" id="cd20298">
    <property type="entry name" value="cupin_UAH"/>
    <property type="match status" value="1"/>
</dbReference>
<dbReference type="EMBL" id="VSIY01000004">
    <property type="protein sequence ID" value="TYB82559.1"/>
    <property type="molecule type" value="Genomic_DNA"/>
</dbReference>
<evidence type="ECO:0000256" key="1">
    <source>
        <dbReference type="ARBA" id="ARBA00011738"/>
    </source>
</evidence>
<dbReference type="PANTHER" id="PTHR21221:SF1">
    <property type="entry name" value="UREIDOGLYCOLATE LYASE"/>
    <property type="match status" value="1"/>
</dbReference>
<dbReference type="Gene3D" id="2.60.120.480">
    <property type="entry name" value="Ureidoglycolate hydrolase"/>
    <property type="match status" value="1"/>
</dbReference>
<evidence type="ECO:0000313" key="6">
    <source>
        <dbReference type="Proteomes" id="UP000322080"/>
    </source>
</evidence>
<dbReference type="InterPro" id="IPR011051">
    <property type="entry name" value="RmlC_Cupin_sf"/>
</dbReference>
<evidence type="ECO:0000256" key="3">
    <source>
        <dbReference type="ARBA" id="ARBA00023239"/>
    </source>
</evidence>
<dbReference type="PANTHER" id="PTHR21221">
    <property type="entry name" value="UREIDOGLYCOLATE HYDROLASE"/>
    <property type="match status" value="1"/>
</dbReference>
<dbReference type="NCBIfam" id="NF009932">
    <property type="entry name" value="PRK13395.1"/>
    <property type="match status" value="1"/>
</dbReference>
<proteinExistence type="predicted"/>
<dbReference type="AlphaFoldDB" id="A0A5D0RN43"/>
<sequence length="162" mass="17456">MSRTLTAAPLTAAAFAPYGEVIELSGAPDKMINQGLCGRHHDLARLDFADGRAGISLFDAKARHFPCPVEMVERHPEGSQAFIPVNNVPMLVVVAEDANGTPVNLRAFLSAPGQSINLHRNTWHGVLTPIGAPGLYAVVDRIGDGANLEEFWFDEPFVVTEP</sequence>
<accession>A0A5D0RN43</accession>
<protein>
    <submittedName>
        <fullName evidence="5">Ureidoglycolate lyase</fullName>
        <ecNumber evidence="5">4.3.2.3</ecNumber>
    </submittedName>
</protein>
<dbReference type="SUPFAM" id="SSF51182">
    <property type="entry name" value="RmlC-like cupins"/>
    <property type="match status" value="1"/>
</dbReference>
<keyword evidence="2" id="KW-0659">Purine metabolism</keyword>
<dbReference type="NCBIfam" id="NF002952">
    <property type="entry name" value="PRK03606.2-3"/>
    <property type="match status" value="1"/>
</dbReference>
<dbReference type="RefSeq" id="WP_148377322.1">
    <property type="nucleotide sequence ID" value="NZ_VSIY01000004.1"/>
</dbReference>
<dbReference type="GO" id="GO:0006144">
    <property type="term" value="P:purine nucleobase metabolic process"/>
    <property type="evidence" value="ECO:0007669"/>
    <property type="project" value="UniProtKB-KW"/>
</dbReference>
<comment type="subunit">
    <text evidence="1">Homodimer.</text>
</comment>
<dbReference type="GO" id="GO:0004848">
    <property type="term" value="F:ureidoglycolate hydrolase activity"/>
    <property type="evidence" value="ECO:0007669"/>
    <property type="project" value="InterPro"/>
</dbReference>
<evidence type="ECO:0000256" key="2">
    <source>
        <dbReference type="ARBA" id="ARBA00022631"/>
    </source>
</evidence>
<reference evidence="5 6" key="1">
    <citation type="submission" date="2019-08" db="EMBL/GenBank/DDBJ databases">
        <title>Identification of a novel species of the genus Boseongicola.</title>
        <authorList>
            <person name="Zhang X.-Q."/>
        </authorList>
    </citation>
    <scope>NUCLEOTIDE SEQUENCE [LARGE SCALE GENOMIC DNA]</scope>
    <source>
        <strain evidence="5 6">HY14</strain>
    </source>
</reference>
<dbReference type="EC" id="4.3.2.3" evidence="5"/>
<dbReference type="InterPro" id="IPR047233">
    <property type="entry name" value="UAH_cupin"/>
</dbReference>
<dbReference type="InterPro" id="IPR007247">
    <property type="entry name" value="Ureidogly_lyase"/>
</dbReference>